<sequence length="780" mass="85301">MHLLHIALFSPMFIACCIPFLSRWKTAVHTGWFVLPLPLLLCGYFISLLPNASSAPRFVSIPWIPSLGINIDLYADGLALLFALLITGIGSLVTFYSIYYLKKTEELGHFYTYLAIFMTAMLGVVLSDNIFILYTFWELTSLSSFLLIGFWNKRKGAQYGAQKSLFITVAGGLSLFASFLIIFSVTGTSSIRSIILQSDMLLNSPLFPAILLLMLLGAFTKSAQYPFHTWLPDAMEAPTPVSAYLHSATMVKAGIYLVARFLIIFASSDLFFLMVTGVGLATLCWGAFLALRQTDLKAILAYSTISQLGMVMAMLGFGTNTAVFAAVFHLFNHATFKGCLFMVAGIIDHKTGTRDIRKLRGLLTFMPITATLAFFAAFSMAGIPMPLLNGFLSKEMFFKAATQIGEGSLREAVAPFIPVAAVLGSLFTFAYSMLLVFSPFTGKVVNTREQTPQEPGVGMLISPALLALFIVGIGLFPNVLGAIVLVPAAESILGGTTSSDISFWHGFFNVPFLLSCLVVIVGTILYMTRHRWNSIYHILPGKLSFDTLYQFILTAIGKTAKTTNRIMMTESLTDYFRIVIVVFVGLAGYTLIRSLDLSFVTSHLASGEFYEYAIMAIVALSALACVFIHHRIALILTVGVTGYCVSLLFVVLRAPDLALTQLVIETVTVALFLLCFYHLPEIGKIKQRAISKGLQIILSVSVGVIVAVIGIASYSDSGQFEKISTYFLKTSYALGGGDNVVNVILVDMRGLDTLLEITVLGLAALGIYTMIHVRDRERLK</sequence>
<dbReference type="InterPro" id="IPR046806">
    <property type="entry name" value="MrpA_C/MbhE"/>
</dbReference>
<feature type="transmembrane region" description="Helical" evidence="11">
    <location>
        <begin position="753"/>
        <end position="771"/>
    </location>
</feature>
<proteinExistence type="inferred from homology"/>
<reference evidence="16 17" key="1">
    <citation type="submission" date="2019-03" db="EMBL/GenBank/DDBJ databases">
        <title>Genomic Encyclopedia of Type Strains, Phase IV (KMG-IV): sequencing the most valuable type-strain genomes for metagenomic binning, comparative biology and taxonomic classification.</title>
        <authorList>
            <person name="Goeker M."/>
        </authorList>
    </citation>
    <scope>NUCLEOTIDE SEQUENCE [LARGE SCALE GENOMIC DNA]</scope>
    <source>
        <strain evidence="16 17">DSM 28697</strain>
    </source>
</reference>
<feature type="transmembrane region" description="Helical" evidence="11">
    <location>
        <begin position="658"/>
        <end position="677"/>
    </location>
</feature>
<dbReference type="InterPro" id="IPR050616">
    <property type="entry name" value="CPA3_Na-H_Antiporter_A"/>
</dbReference>
<feature type="transmembrane region" description="Helical" evidence="11">
    <location>
        <begin position="271"/>
        <end position="291"/>
    </location>
</feature>
<evidence type="ECO:0000259" key="13">
    <source>
        <dbReference type="Pfam" id="PF00662"/>
    </source>
</evidence>
<dbReference type="OrthoDB" id="9807568at2"/>
<feature type="transmembrane region" description="Helical" evidence="11">
    <location>
        <begin position="633"/>
        <end position="652"/>
    </location>
</feature>
<dbReference type="Pfam" id="PF13244">
    <property type="entry name" value="MbhD"/>
    <property type="match status" value="1"/>
</dbReference>
<keyword evidence="6 10" id="KW-0812">Transmembrane</keyword>
<feature type="transmembrane region" description="Helical" evidence="11">
    <location>
        <begin position="416"/>
        <end position="437"/>
    </location>
</feature>
<keyword evidence="17" id="KW-1185">Reference proteome</keyword>
<dbReference type="GO" id="GO:0015297">
    <property type="term" value="F:antiporter activity"/>
    <property type="evidence" value="ECO:0007669"/>
    <property type="project" value="UniProtKB-KW"/>
</dbReference>
<evidence type="ECO:0000313" key="17">
    <source>
        <dbReference type="Proteomes" id="UP000295632"/>
    </source>
</evidence>
<feature type="transmembrane region" description="Helical" evidence="11">
    <location>
        <begin position="110"/>
        <end position="126"/>
    </location>
</feature>
<evidence type="ECO:0000256" key="7">
    <source>
        <dbReference type="ARBA" id="ARBA00022989"/>
    </source>
</evidence>
<evidence type="ECO:0000256" key="5">
    <source>
        <dbReference type="ARBA" id="ARBA00022475"/>
    </source>
</evidence>
<keyword evidence="9 11" id="KW-0472">Membrane</keyword>
<accession>A0A4V6PWF8</accession>
<feature type="transmembrane region" description="Helical" evidence="11">
    <location>
        <begin position="689"/>
        <end position="712"/>
    </location>
</feature>
<dbReference type="Proteomes" id="UP000295632">
    <property type="component" value="Unassembled WGS sequence"/>
</dbReference>
<evidence type="ECO:0000256" key="6">
    <source>
        <dbReference type="ARBA" id="ARBA00022692"/>
    </source>
</evidence>
<feature type="transmembrane region" description="Helical" evidence="11">
    <location>
        <begin position="132"/>
        <end position="152"/>
    </location>
</feature>
<dbReference type="InterPro" id="IPR025383">
    <property type="entry name" value="MrpA_C/MbhD"/>
</dbReference>
<evidence type="ECO:0000259" key="15">
    <source>
        <dbReference type="Pfam" id="PF20501"/>
    </source>
</evidence>
<dbReference type="GO" id="GO:0005886">
    <property type="term" value="C:plasma membrane"/>
    <property type="evidence" value="ECO:0007669"/>
    <property type="project" value="UniProtKB-SubCell"/>
</dbReference>
<feature type="domain" description="NADH:quinone oxidoreductase/Mrp antiporter transmembrane" evidence="12">
    <location>
        <begin position="127"/>
        <end position="406"/>
    </location>
</feature>
<name>A0A4V6PWF8_9BACI</name>
<feature type="transmembrane region" description="Helical" evidence="11">
    <location>
        <begin position="205"/>
        <end position="223"/>
    </location>
</feature>
<feature type="transmembrane region" description="Helical" evidence="11">
    <location>
        <begin position="359"/>
        <end position="383"/>
    </location>
</feature>
<feature type="transmembrane region" description="Helical" evidence="11">
    <location>
        <begin position="6"/>
        <end position="24"/>
    </location>
</feature>
<gene>
    <name evidence="16" type="ORF">EV213_111108</name>
</gene>
<evidence type="ECO:0000256" key="10">
    <source>
        <dbReference type="RuleBase" id="RU000320"/>
    </source>
</evidence>
<comment type="similarity">
    <text evidence="2">Belongs to the CPA3 antiporters (TC 2.A.63) subunit A family.</text>
</comment>
<dbReference type="PRINTS" id="PR01434">
    <property type="entry name" value="NADHDHGNASE5"/>
</dbReference>
<feature type="transmembrane region" description="Helical" evidence="11">
    <location>
        <begin position="244"/>
        <end position="265"/>
    </location>
</feature>
<keyword evidence="8" id="KW-0406">Ion transport</keyword>
<organism evidence="16 17">
    <name type="scientific">Aureibacillus halotolerans</name>
    <dbReference type="NCBI Taxonomy" id="1508390"/>
    <lineage>
        <taxon>Bacteria</taxon>
        <taxon>Bacillati</taxon>
        <taxon>Bacillota</taxon>
        <taxon>Bacilli</taxon>
        <taxon>Bacillales</taxon>
        <taxon>Bacillaceae</taxon>
        <taxon>Aureibacillus</taxon>
    </lineage>
</organism>
<protein>
    <submittedName>
        <fullName evidence="16">Multisubunit sodium/proton antiporter MrpA subunit</fullName>
    </submittedName>
</protein>
<evidence type="ECO:0000256" key="9">
    <source>
        <dbReference type="ARBA" id="ARBA00023136"/>
    </source>
</evidence>
<feature type="transmembrane region" description="Helical" evidence="11">
    <location>
        <begin position="164"/>
        <end position="185"/>
    </location>
</feature>
<evidence type="ECO:0000256" key="8">
    <source>
        <dbReference type="ARBA" id="ARBA00023065"/>
    </source>
</evidence>
<dbReference type="PANTHER" id="PTHR43373:SF1">
    <property type="entry name" value="NA(+)_H(+) ANTIPORTER SUBUNIT A"/>
    <property type="match status" value="1"/>
</dbReference>
<keyword evidence="7 11" id="KW-1133">Transmembrane helix</keyword>
<evidence type="ECO:0000259" key="12">
    <source>
        <dbReference type="Pfam" id="PF00361"/>
    </source>
</evidence>
<feature type="domain" description="MrpA C-terminal/MbhD" evidence="14">
    <location>
        <begin position="617"/>
        <end position="681"/>
    </location>
</feature>
<dbReference type="EMBL" id="SNYJ01000011">
    <property type="protein sequence ID" value="TDQ38027.1"/>
    <property type="molecule type" value="Genomic_DNA"/>
</dbReference>
<dbReference type="PANTHER" id="PTHR43373">
    <property type="entry name" value="NA(+)/H(+) ANTIPORTER SUBUNIT"/>
    <property type="match status" value="1"/>
</dbReference>
<dbReference type="GO" id="GO:0006811">
    <property type="term" value="P:monoatomic ion transport"/>
    <property type="evidence" value="ECO:0007669"/>
    <property type="project" value="UniProtKB-KW"/>
</dbReference>
<feature type="transmembrane region" description="Helical" evidence="11">
    <location>
        <begin position="323"/>
        <end position="347"/>
    </location>
</feature>
<feature type="domain" description="NADH-Ubiquinone oxidoreductase (complex I) chain 5 N-terminal" evidence="13">
    <location>
        <begin position="64"/>
        <end position="111"/>
    </location>
</feature>
<comment type="subcellular location">
    <subcellularLocation>
        <location evidence="1">Cell membrane</location>
        <topology evidence="1">Multi-pass membrane protein</topology>
    </subcellularLocation>
    <subcellularLocation>
        <location evidence="10">Membrane</location>
        <topology evidence="10">Multi-pass membrane protein</topology>
    </subcellularLocation>
</comment>
<dbReference type="RefSeq" id="WP_133581071.1">
    <property type="nucleotide sequence ID" value="NZ_SNYJ01000011.1"/>
</dbReference>
<keyword evidence="3" id="KW-0813">Transport</keyword>
<feature type="domain" description="MrpA C-terminal/MbhE" evidence="15">
    <location>
        <begin position="695"/>
        <end position="771"/>
    </location>
</feature>
<evidence type="ECO:0000256" key="11">
    <source>
        <dbReference type="SAM" id="Phobius"/>
    </source>
</evidence>
<dbReference type="Pfam" id="PF20501">
    <property type="entry name" value="MbhE"/>
    <property type="match status" value="1"/>
</dbReference>
<dbReference type="Pfam" id="PF00662">
    <property type="entry name" value="Proton_antipo_N"/>
    <property type="match status" value="1"/>
</dbReference>
<evidence type="ECO:0000313" key="16">
    <source>
        <dbReference type="EMBL" id="TDQ38027.1"/>
    </source>
</evidence>
<evidence type="ECO:0000256" key="3">
    <source>
        <dbReference type="ARBA" id="ARBA00022448"/>
    </source>
</evidence>
<feature type="transmembrane region" description="Helical" evidence="11">
    <location>
        <begin position="612"/>
        <end position="628"/>
    </location>
</feature>
<evidence type="ECO:0000256" key="2">
    <source>
        <dbReference type="ARBA" id="ARBA00008483"/>
    </source>
</evidence>
<evidence type="ECO:0000256" key="1">
    <source>
        <dbReference type="ARBA" id="ARBA00004651"/>
    </source>
</evidence>
<keyword evidence="4" id="KW-0050">Antiport</keyword>
<dbReference type="Pfam" id="PF00361">
    <property type="entry name" value="Proton_antipo_M"/>
    <property type="match status" value="1"/>
</dbReference>
<feature type="transmembrane region" description="Helical" evidence="11">
    <location>
        <begin position="73"/>
        <end position="98"/>
    </location>
</feature>
<feature type="transmembrane region" description="Helical" evidence="11">
    <location>
        <begin position="506"/>
        <end position="527"/>
    </location>
</feature>
<evidence type="ECO:0000259" key="14">
    <source>
        <dbReference type="Pfam" id="PF13244"/>
    </source>
</evidence>
<feature type="transmembrane region" description="Helical" evidence="11">
    <location>
        <begin position="31"/>
        <end position="53"/>
    </location>
</feature>
<dbReference type="InterPro" id="IPR001750">
    <property type="entry name" value="ND/Mrp_TM"/>
</dbReference>
<comment type="caution">
    <text evidence="16">The sequence shown here is derived from an EMBL/GenBank/DDBJ whole genome shotgun (WGS) entry which is preliminary data.</text>
</comment>
<feature type="transmembrane region" description="Helical" evidence="11">
    <location>
        <begin position="298"/>
        <end position="317"/>
    </location>
</feature>
<keyword evidence="5" id="KW-1003">Cell membrane</keyword>
<evidence type="ECO:0000256" key="4">
    <source>
        <dbReference type="ARBA" id="ARBA00022449"/>
    </source>
</evidence>
<feature type="transmembrane region" description="Helical" evidence="11">
    <location>
        <begin position="457"/>
        <end position="486"/>
    </location>
</feature>
<feature type="transmembrane region" description="Helical" evidence="11">
    <location>
        <begin position="575"/>
        <end position="592"/>
    </location>
</feature>
<dbReference type="AlphaFoldDB" id="A0A4V6PWF8"/>
<dbReference type="InterPro" id="IPR001516">
    <property type="entry name" value="Proton_antipo_N"/>
</dbReference>